<dbReference type="EMBL" id="UHIC01000001">
    <property type="protein sequence ID" value="SUO97899.1"/>
    <property type="molecule type" value="Genomic_DNA"/>
</dbReference>
<accession>A0A380MZB1</accession>
<dbReference type="Proteomes" id="UP000254601">
    <property type="component" value="Unassembled WGS sequence"/>
</dbReference>
<gene>
    <name evidence="1" type="ORF">NCTC13337_02675</name>
</gene>
<keyword evidence="2" id="KW-1185">Reference proteome</keyword>
<evidence type="ECO:0000313" key="2">
    <source>
        <dbReference type="Proteomes" id="UP000254601"/>
    </source>
</evidence>
<evidence type="ECO:0000313" key="1">
    <source>
        <dbReference type="EMBL" id="SUO97899.1"/>
    </source>
</evidence>
<reference evidence="1 2" key="1">
    <citation type="submission" date="2018-06" db="EMBL/GenBank/DDBJ databases">
        <authorList>
            <consortium name="Pathogen Informatics"/>
            <person name="Doyle S."/>
        </authorList>
    </citation>
    <scope>NUCLEOTIDE SEQUENCE [LARGE SCALE GENOMIC DNA]</scope>
    <source>
        <strain evidence="1 2">NCTC13337</strain>
    </source>
</reference>
<protein>
    <submittedName>
        <fullName evidence="1">Uncharacterized protein</fullName>
    </submittedName>
</protein>
<sequence>MNKSVFLANLKNKKFPAEQNEAELSQLADAEFDVEDNQEFPIEVNNEVFNRECAKAEHYFTQKRCQKLIELKKKLQKIGAEGFTIQAEPASSAKEQINVNQYDAEALLMDFVPNERLKDAVVQKDIGRLRSLLMADINNNRLDIREVLQTIFYIYRHAPEVFEAYTISKFHPEISQNEADWNYEYFMLLQSYLNANFALERLLHLYNIRDYSQIS</sequence>
<name>A0A380MZB1_9GAMM</name>
<organism evidence="1 2">
    <name type="scientific">Suttonella ornithocola</name>
    <dbReference type="NCBI Taxonomy" id="279832"/>
    <lineage>
        <taxon>Bacteria</taxon>
        <taxon>Pseudomonadati</taxon>
        <taxon>Pseudomonadota</taxon>
        <taxon>Gammaproteobacteria</taxon>
        <taxon>Cardiobacteriales</taxon>
        <taxon>Cardiobacteriaceae</taxon>
        <taxon>Suttonella</taxon>
    </lineage>
</organism>
<dbReference type="RefSeq" id="WP_072577513.1">
    <property type="nucleotide sequence ID" value="NZ_LWHB01000192.1"/>
</dbReference>
<dbReference type="AlphaFoldDB" id="A0A380MZB1"/>
<dbReference type="OrthoDB" id="9204502at2"/>
<proteinExistence type="predicted"/>